<dbReference type="RefSeq" id="WP_066133609.1">
    <property type="nucleotide sequence ID" value="NZ_CP014525.1"/>
</dbReference>
<keyword evidence="2" id="KW-1133">Transmembrane helix</keyword>
<dbReference type="GeneID" id="53316248"/>
<feature type="transmembrane region" description="Helical" evidence="2">
    <location>
        <begin position="50"/>
        <end position="83"/>
    </location>
</feature>
<name>A0A143DDT0_9PROT</name>
<sequence length="190" mass="21161">MVRHTAEDRELYNRIVAAHERNMIGLLVNYRKLNGVSSPIFNPWEAIGPLLVPVIVSLLVLIFGGVVAGTMALLFTMLLYGVLLRPWTQRKIHDRARRVIGHSFAAFETLWEFGGFALYITDRPTTMVEAPQGDWRSFVRRNLPKPAPGEDVGAPFRASLSGSGDFVPPVRSQAVTGDEQPTPGRRIRPT</sequence>
<feature type="region of interest" description="Disordered" evidence="1">
    <location>
        <begin position="160"/>
        <end position="190"/>
    </location>
</feature>
<evidence type="ECO:0000313" key="4">
    <source>
        <dbReference type="Proteomes" id="UP000076066"/>
    </source>
</evidence>
<proteinExistence type="predicted"/>
<dbReference type="Proteomes" id="UP000076066">
    <property type="component" value="Chromosome"/>
</dbReference>
<dbReference type="STRING" id="1549855.AY555_03680"/>
<dbReference type="EMBL" id="CP014525">
    <property type="protein sequence ID" value="AMW34433.1"/>
    <property type="molecule type" value="Genomic_DNA"/>
</dbReference>
<gene>
    <name evidence="3" type="ORF">AY555_03680</name>
</gene>
<evidence type="ECO:0000256" key="2">
    <source>
        <dbReference type="SAM" id="Phobius"/>
    </source>
</evidence>
<dbReference type="OrthoDB" id="7349370at2"/>
<reference evidence="3 4" key="1">
    <citation type="submission" date="2016-02" db="EMBL/GenBank/DDBJ databases">
        <title>Complete Genome of H5569, the type strain of the newly described species Haematospirillium jordaniae.</title>
        <authorList>
            <person name="Nicholson A.C."/>
            <person name="Humrighouse B.W."/>
            <person name="Loparov V."/>
            <person name="McQuiston J.R."/>
        </authorList>
    </citation>
    <scope>NUCLEOTIDE SEQUENCE [LARGE SCALE GENOMIC DNA]</scope>
    <source>
        <strain evidence="3 4">H5569</strain>
    </source>
</reference>
<protein>
    <submittedName>
        <fullName evidence="3">Uncharacterized protein</fullName>
    </submittedName>
</protein>
<evidence type="ECO:0000256" key="1">
    <source>
        <dbReference type="SAM" id="MobiDB-lite"/>
    </source>
</evidence>
<keyword evidence="2" id="KW-0472">Membrane</keyword>
<keyword evidence="4" id="KW-1185">Reference proteome</keyword>
<dbReference type="KEGG" id="hjo:AY555_03680"/>
<evidence type="ECO:0000313" key="3">
    <source>
        <dbReference type="EMBL" id="AMW34433.1"/>
    </source>
</evidence>
<accession>A0A143DDT0</accession>
<organism evidence="3 4">
    <name type="scientific">Haematospirillum jordaniae</name>
    <dbReference type="NCBI Taxonomy" id="1549855"/>
    <lineage>
        <taxon>Bacteria</taxon>
        <taxon>Pseudomonadati</taxon>
        <taxon>Pseudomonadota</taxon>
        <taxon>Alphaproteobacteria</taxon>
        <taxon>Rhodospirillales</taxon>
        <taxon>Novispirillaceae</taxon>
        <taxon>Haematospirillum</taxon>
    </lineage>
</organism>
<dbReference type="AlphaFoldDB" id="A0A143DDT0"/>
<keyword evidence="2" id="KW-0812">Transmembrane</keyword>